<keyword evidence="1" id="KW-0812">Transmembrane</keyword>
<reference evidence="2" key="1">
    <citation type="submission" date="2015-07" db="EMBL/GenBank/DDBJ databases">
        <title>MeaNS - Measles Nucleotide Surveillance Program.</title>
        <authorList>
            <person name="Tran T."/>
            <person name="Druce J."/>
        </authorList>
    </citation>
    <scope>NUCLEOTIDE SEQUENCE</scope>
    <source>
        <strain evidence="2">UCB-OBI-ISO-001</strain>
        <tissue evidence="2">Gonad</tissue>
    </source>
</reference>
<keyword evidence="1" id="KW-0472">Membrane</keyword>
<gene>
    <name evidence="2" type="ORF">OCBIM_22002567mg</name>
</gene>
<keyword evidence="1" id="KW-1133">Transmembrane helix</keyword>
<organism evidence="2">
    <name type="scientific">Octopus bimaculoides</name>
    <name type="common">California two-spotted octopus</name>
    <dbReference type="NCBI Taxonomy" id="37653"/>
    <lineage>
        <taxon>Eukaryota</taxon>
        <taxon>Metazoa</taxon>
        <taxon>Spiralia</taxon>
        <taxon>Lophotrochozoa</taxon>
        <taxon>Mollusca</taxon>
        <taxon>Cephalopoda</taxon>
        <taxon>Coleoidea</taxon>
        <taxon>Octopodiformes</taxon>
        <taxon>Octopoda</taxon>
        <taxon>Incirrata</taxon>
        <taxon>Octopodidae</taxon>
        <taxon>Octopus</taxon>
    </lineage>
</organism>
<dbReference type="AlphaFoldDB" id="A0A0L8G0M0"/>
<proteinExistence type="predicted"/>
<sequence>MCFSYILSGPHYRRTHTQAIELRANNVFVVVVVVVLLLFSFLSSFVFQEGKKKIEKQV</sequence>
<name>A0A0L8G0M0_OCTBM</name>
<feature type="transmembrane region" description="Helical" evidence="1">
    <location>
        <begin position="27"/>
        <end position="47"/>
    </location>
</feature>
<protein>
    <submittedName>
        <fullName evidence="2">Uncharacterized protein</fullName>
    </submittedName>
</protein>
<evidence type="ECO:0000313" key="2">
    <source>
        <dbReference type="EMBL" id="KOF70581.1"/>
    </source>
</evidence>
<accession>A0A0L8G0M0</accession>
<evidence type="ECO:0000256" key="1">
    <source>
        <dbReference type="SAM" id="Phobius"/>
    </source>
</evidence>
<dbReference type="EMBL" id="KQ424695">
    <property type="protein sequence ID" value="KOF70581.1"/>
    <property type="molecule type" value="Genomic_DNA"/>
</dbReference>